<feature type="binding site" evidence="8">
    <location>
        <begin position="300"/>
        <end position="303"/>
    </location>
    <ligand>
        <name>GTP</name>
        <dbReference type="ChEBI" id="CHEBI:37565"/>
        <label>2</label>
    </ligand>
</feature>
<accession>U7D5S1</accession>
<evidence type="ECO:0000256" key="5">
    <source>
        <dbReference type="ARBA" id="ARBA00022741"/>
    </source>
</evidence>
<dbReference type="SUPFAM" id="SSF52540">
    <property type="entry name" value="P-loop containing nucleoside triphosphate hydrolases"/>
    <property type="match status" value="2"/>
</dbReference>
<keyword evidence="5 8" id="KW-0547">Nucleotide-binding</keyword>
<dbReference type="InterPro" id="IPR032859">
    <property type="entry name" value="KH_dom-like"/>
</dbReference>
<dbReference type="CDD" id="cd01895">
    <property type="entry name" value="EngA2"/>
    <property type="match status" value="1"/>
</dbReference>
<sequence length="462" mass="52723">MEHLPVVAIVGAPNVGKSTLFNRIIRRKIAVIDDMPGVTRDRNYIDSVWNGVRFTLVDTGGIIPDTKKELDLEVNRQVEIALEEADVVVYLADAQQTPTYADIEIAARLRRGMNEEQILLAVNKCDTRDAELTIPSFWELGVGKPYAISAAHGQGVAHFLDRVVERLHKNYDSKGTYHSYSLSVAVIGRPNAGKSSLVNALLQNERTIVSEVAGTTRDSIDTVFEYEGEAVKLIDTAGLRKKARVKESVEYYSNLRTLRSIYRADVCLLLMDTTEPLTTQDMRVIRRVKHDNRGLILIWNKWDLIEKNSKTFDILVKETRASFPELHNIPMISICALSGLRVQRVLDMAFAVQKSLNRRIPRYELERAFEWWVKTNPHPYTVGEKIKFFSIKQEKTNYPHFIVFCTNPHRMTDAYCNYLRNKLVSTFDFTGTFVKLDFRLPGKARNRGGDEDVTGFVKEYTL</sequence>
<dbReference type="HAMAP" id="MF_00195">
    <property type="entry name" value="GTPase_Der"/>
    <property type="match status" value="1"/>
</dbReference>
<evidence type="ECO:0000256" key="4">
    <source>
        <dbReference type="ARBA" id="ARBA00022737"/>
    </source>
</evidence>
<dbReference type="EMBL" id="ASJR01000015">
    <property type="protein sequence ID" value="ERP31318.1"/>
    <property type="molecule type" value="Genomic_DNA"/>
</dbReference>
<evidence type="ECO:0000256" key="6">
    <source>
        <dbReference type="ARBA" id="ARBA00023134"/>
    </source>
</evidence>
<dbReference type="InterPro" id="IPR005225">
    <property type="entry name" value="Small_GTP-bd"/>
</dbReference>
<feature type="binding site" evidence="8">
    <location>
        <begin position="188"/>
        <end position="195"/>
    </location>
    <ligand>
        <name>GTP</name>
        <dbReference type="ChEBI" id="CHEBI:37565"/>
        <label>2</label>
    </ligand>
</feature>
<evidence type="ECO:0000256" key="8">
    <source>
        <dbReference type="HAMAP-Rule" id="MF_00195"/>
    </source>
</evidence>
<evidence type="ECO:0000256" key="3">
    <source>
        <dbReference type="ARBA" id="ARBA00022517"/>
    </source>
</evidence>
<evidence type="ECO:0000259" key="11">
    <source>
        <dbReference type="PROSITE" id="PS51712"/>
    </source>
</evidence>
<dbReference type="eggNOG" id="COG1160">
    <property type="taxonomic scope" value="Bacteria"/>
</dbReference>
<evidence type="ECO:0000256" key="1">
    <source>
        <dbReference type="ARBA" id="ARBA00008279"/>
    </source>
</evidence>
<dbReference type="GO" id="GO:0042254">
    <property type="term" value="P:ribosome biogenesis"/>
    <property type="evidence" value="ECO:0007669"/>
    <property type="project" value="UniProtKB-KW"/>
</dbReference>
<dbReference type="PIRSF" id="PIRSF006485">
    <property type="entry name" value="GTP-binding_EngA"/>
    <property type="match status" value="1"/>
</dbReference>
<comment type="similarity">
    <text evidence="1 8 9 10">Belongs to the TRAFAC class TrmE-Era-EngA-EngB-Septin-like GTPase superfamily. EngA (Der) GTPase family.</text>
</comment>
<dbReference type="OrthoDB" id="9805918at2"/>
<dbReference type="RefSeq" id="WP_022637241.1">
    <property type="nucleotide sequence ID" value="NZ_ASJR01000015.1"/>
</dbReference>
<dbReference type="Proteomes" id="UP000017148">
    <property type="component" value="Unassembled WGS sequence"/>
</dbReference>
<comment type="function">
    <text evidence="8 10">GTPase that plays an essential role in the late steps of ribosome biogenesis.</text>
</comment>
<dbReference type="NCBIfam" id="TIGR03594">
    <property type="entry name" value="GTPase_EngA"/>
    <property type="match status" value="1"/>
</dbReference>
<dbReference type="PANTHER" id="PTHR43834:SF6">
    <property type="entry name" value="GTPASE DER"/>
    <property type="match status" value="1"/>
</dbReference>
<dbReference type="GO" id="GO:0005525">
    <property type="term" value="F:GTP binding"/>
    <property type="evidence" value="ECO:0007669"/>
    <property type="project" value="UniProtKB-UniRule"/>
</dbReference>
<evidence type="ECO:0000256" key="7">
    <source>
        <dbReference type="ARBA" id="ARBA00032345"/>
    </source>
</evidence>
<dbReference type="Pfam" id="PF01926">
    <property type="entry name" value="MMR_HSR1"/>
    <property type="match status" value="2"/>
</dbReference>
<feature type="domain" description="EngA-type G" evidence="11">
    <location>
        <begin position="182"/>
        <end position="357"/>
    </location>
</feature>
<dbReference type="InterPro" id="IPR027417">
    <property type="entry name" value="P-loop_NTPase"/>
</dbReference>
<organism evidence="12 13">
    <name type="scientific">Chitinivibrio alkaliphilus ACht1</name>
    <dbReference type="NCBI Taxonomy" id="1313304"/>
    <lineage>
        <taxon>Bacteria</taxon>
        <taxon>Pseudomonadati</taxon>
        <taxon>Fibrobacterota</taxon>
        <taxon>Chitinivibrionia</taxon>
        <taxon>Chitinivibrionales</taxon>
        <taxon>Chitinivibrionaceae</taxon>
        <taxon>Chitinivibrio</taxon>
    </lineage>
</organism>
<gene>
    <name evidence="8" type="primary">der</name>
    <name evidence="12" type="ORF">CALK_1807</name>
</gene>
<dbReference type="InterPro" id="IPR016484">
    <property type="entry name" value="GTPase_Der"/>
</dbReference>
<dbReference type="InterPro" id="IPR031166">
    <property type="entry name" value="G_ENGA"/>
</dbReference>
<keyword evidence="6 8" id="KW-0342">GTP-binding</keyword>
<feature type="binding site" evidence="8">
    <location>
        <begin position="235"/>
        <end position="239"/>
    </location>
    <ligand>
        <name>GTP</name>
        <dbReference type="ChEBI" id="CHEBI:37565"/>
        <label>2</label>
    </ligand>
</feature>
<dbReference type="PATRIC" id="fig|1313304.3.peg.1722"/>
<comment type="caution">
    <text evidence="12">The sequence shown here is derived from an EMBL/GenBank/DDBJ whole genome shotgun (WGS) entry which is preliminary data.</text>
</comment>
<proteinExistence type="inferred from homology"/>
<evidence type="ECO:0000313" key="12">
    <source>
        <dbReference type="EMBL" id="ERP31318.1"/>
    </source>
</evidence>
<protein>
    <recommendedName>
        <fullName evidence="2 8">GTPase Der</fullName>
    </recommendedName>
    <alternativeName>
        <fullName evidence="7 8">GTP-binding protein EngA</fullName>
    </alternativeName>
</protein>
<dbReference type="InterPro" id="IPR015946">
    <property type="entry name" value="KH_dom-like_a/b"/>
</dbReference>
<feature type="domain" description="EngA-type G" evidence="11">
    <location>
        <begin position="5"/>
        <end position="171"/>
    </location>
</feature>
<keyword evidence="3 8" id="KW-0690">Ribosome biogenesis</keyword>
<dbReference type="FunFam" id="3.40.50.300:FF:000040">
    <property type="entry name" value="GTPase Der"/>
    <property type="match status" value="1"/>
</dbReference>
<reference evidence="12 13" key="1">
    <citation type="journal article" date="2013" name="Environ. Microbiol.">
        <title>Genome analysis of Chitinivibrio alkaliphilus gen. nov., sp. nov., a novel extremely haloalkaliphilic anaerobic chitinolytic bacterium from the candidate phylum Termite Group 3.</title>
        <authorList>
            <person name="Sorokin D.Y."/>
            <person name="Gumerov V.M."/>
            <person name="Rakitin A.L."/>
            <person name="Beletsky A.V."/>
            <person name="Damste J.S."/>
            <person name="Muyzer G."/>
            <person name="Mardanov A.V."/>
            <person name="Ravin N.V."/>
        </authorList>
    </citation>
    <scope>NUCLEOTIDE SEQUENCE [LARGE SCALE GENOMIC DNA]</scope>
    <source>
        <strain evidence="12 13">ACht1</strain>
    </source>
</reference>
<evidence type="ECO:0000256" key="9">
    <source>
        <dbReference type="PROSITE-ProRule" id="PRU01049"/>
    </source>
</evidence>
<dbReference type="PROSITE" id="PS51712">
    <property type="entry name" value="G_ENGA"/>
    <property type="match status" value="2"/>
</dbReference>
<feature type="binding site" evidence="8">
    <location>
        <begin position="58"/>
        <end position="62"/>
    </location>
    <ligand>
        <name>GTP</name>
        <dbReference type="ChEBI" id="CHEBI:37565"/>
        <label>1</label>
    </ligand>
</feature>
<dbReference type="NCBIfam" id="TIGR00231">
    <property type="entry name" value="small_GTP"/>
    <property type="match status" value="2"/>
</dbReference>
<comment type="subunit">
    <text evidence="8">Associates with the 50S ribosomal subunit.</text>
</comment>
<dbReference type="Gene3D" id="3.40.50.300">
    <property type="entry name" value="P-loop containing nucleotide triphosphate hydrolases"/>
    <property type="match status" value="2"/>
</dbReference>
<feature type="binding site" evidence="8">
    <location>
        <begin position="11"/>
        <end position="18"/>
    </location>
    <ligand>
        <name>GTP</name>
        <dbReference type="ChEBI" id="CHEBI:37565"/>
        <label>1</label>
    </ligand>
</feature>
<dbReference type="CDD" id="cd01894">
    <property type="entry name" value="EngA1"/>
    <property type="match status" value="1"/>
</dbReference>
<dbReference type="PRINTS" id="PR00326">
    <property type="entry name" value="GTP1OBG"/>
</dbReference>
<keyword evidence="4 10" id="KW-0677">Repeat</keyword>
<evidence type="ECO:0000256" key="2">
    <source>
        <dbReference type="ARBA" id="ARBA00020953"/>
    </source>
</evidence>
<dbReference type="Pfam" id="PF14714">
    <property type="entry name" value="KH_dom-like"/>
    <property type="match status" value="1"/>
</dbReference>
<dbReference type="PANTHER" id="PTHR43834">
    <property type="entry name" value="GTPASE DER"/>
    <property type="match status" value="1"/>
</dbReference>
<keyword evidence="13" id="KW-1185">Reference proteome</keyword>
<feature type="binding site" evidence="8">
    <location>
        <begin position="123"/>
        <end position="126"/>
    </location>
    <ligand>
        <name>GTP</name>
        <dbReference type="ChEBI" id="CHEBI:37565"/>
        <label>1</label>
    </ligand>
</feature>
<dbReference type="Gene3D" id="3.30.300.20">
    <property type="match status" value="1"/>
</dbReference>
<evidence type="ECO:0000313" key="13">
    <source>
        <dbReference type="Proteomes" id="UP000017148"/>
    </source>
</evidence>
<dbReference type="GO" id="GO:0043022">
    <property type="term" value="F:ribosome binding"/>
    <property type="evidence" value="ECO:0007669"/>
    <property type="project" value="TreeGrafter"/>
</dbReference>
<dbReference type="AlphaFoldDB" id="U7D5S1"/>
<evidence type="ECO:0000256" key="10">
    <source>
        <dbReference type="RuleBase" id="RU004481"/>
    </source>
</evidence>
<dbReference type="InterPro" id="IPR006073">
    <property type="entry name" value="GTP-bd"/>
</dbReference>
<name>U7D5S1_9BACT</name>
<dbReference type="STRING" id="1313304.CALK_1807"/>